<keyword evidence="1" id="KW-1133">Transmembrane helix</keyword>
<dbReference type="EMBL" id="CYZH01000006">
    <property type="protein sequence ID" value="CUO14255.1"/>
    <property type="molecule type" value="Genomic_DNA"/>
</dbReference>
<dbReference type="Proteomes" id="UP000095517">
    <property type="component" value="Unassembled WGS sequence"/>
</dbReference>
<dbReference type="SMART" id="SM00671">
    <property type="entry name" value="SEL1"/>
    <property type="match status" value="3"/>
</dbReference>
<keyword evidence="1" id="KW-0472">Membrane</keyword>
<dbReference type="PANTHER" id="PTHR43628:SF1">
    <property type="entry name" value="CHITIN SYNTHASE REGULATORY FACTOR 2-RELATED"/>
    <property type="match status" value="1"/>
</dbReference>
<evidence type="ECO:0000313" key="3">
    <source>
        <dbReference type="Proteomes" id="UP000095517"/>
    </source>
</evidence>
<dbReference type="InterPro" id="IPR052945">
    <property type="entry name" value="Mitotic_Regulator"/>
</dbReference>
<proteinExistence type="predicted"/>
<sequence>MENEKQHIRKTLLVAITSGATNLMSMTIYPHFKDRFTYLAIEKQEGSVSFLSHNDFTFDSLVFTTLGDFPDIEKRLLSYMDRFEEIILFSCLGRPVNAELTIRLAHFFSFQKKKVILVVTLPFAFEGKERITESLSVIKKMRTFPIILRLSIGERFLEGRDLDSLPFGEILEKVGEDIITLLEGICGNTNESDSQSLDEQIEYIEAYRDVAVSKAQSIRKYVEELAYGNTIFPTDTKIPNVDILTDDGENQSKPLEEYCDVYEIGWGYYNEKQYNQAVHRLMPLAKNKDKVAQFLVGLSLLKLGDEHSAQVWFQRAADQGEKAAKFYVGYLYAFGEHITHQYDKALNCLQDAAEDGDADAQFLTAWLYEGGLGISKDMKKARKWYQQAAKQKHPFAVQRLDTFIEPISWELIISFLAVDLLLLLSFFTGWNLVSFIILNICVVTLFCSWVSRRKKCNRKRWNKNMRLLIWNKTV</sequence>
<dbReference type="AlphaFoldDB" id="A0A174CRB7"/>
<dbReference type="RefSeq" id="WP_082436456.1">
    <property type="nucleotide sequence ID" value="NZ_CABIXA010000006.1"/>
</dbReference>
<dbReference type="PANTHER" id="PTHR43628">
    <property type="entry name" value="ACTIVATOR OF C KINASE PROTEIN 1-RELATED"/>
    <property type="match status" value="1"/>
</dbReference>
<dbReference type="SUPFAM" id="SSF81901">
    <property type="entry name" value="HCP-like"/>
    <property type="match status" value="1"/>
</dbReference>
<organism evidence="2 3">
    <name type="scientific">Bacteroides finegoldii</name>
    <dbReference type="NCBI Taxonomy" id="338188"/>
    <lineage>
        <taxon>Bacteria</taxon>
        <taxon>Pseudomonadati</taxon>
        <taxon>Bacteroidota</taxon>
        <taxon>Bacteroidia</taxon>
        <taxon>Bacteroidales</taxon>
        <taxon>Bacteroidaceae</taxon>
        <taxon>Bacteroides</taxon>
    </lineage>
</organism>
<dbReference type="InterPro" id="IPR011990">
    <property type="entry name" value="TPR-like_helical_dom_sf"/>
</dbReference>
<keyword evidence="1" id="KW-0812">Transmembrane</keyword>
<accession>A0A174CRB7</accession>
<gene>
    <name evidence="2" type="ORF">ERS852397_01456</name>
</gene>
<dbReference type="InterPro" id="IPR006597">
    <property type="entry name" value="Sel1-like"/>
</dbReference>
<evidence type="ECO:0000313" key="2">
    <source>
        <dbReference type="EMBL" id="CUO14255.1"/>
    </source>
</evidence>
<dbReference type="STRING" id="338188.ERS852397_01456"/>
<dbReference type="Pfam" id="PF08238">
    <property type="entry name" value="Sel1"/>
    <property type="match status" value="3"/>
</dbReference>
<name>A0A174CRB7_9BACE</name>
<dbReference type="Gene3D" id="1.25.40.10">
    <property type="entry name" value="Tetratricopeptide repeat domain"/>
    <property type="match status" value="1"/>
</dbReference>
<reference evidence="2 3" key="1">
    <citation type="submission" date="2015-09" db="EMBL/GenBank/DDBJ databases">
        <authorList>
            <consortium name="Pathogen Informatics"/>
        </authorList>
    </citation>
    <scope>NUCLEOTIDE SEQUENCE [LARGE SCALE GENOMIC DNA]</scope>
    <source>
        <strain evidence="2 3">2789STDY5608840</strain>
    </source>
</reference>
<protein>
    <submittedName>
        <fullName evidence="2">Sel1 repeat</fullName>
    </submittedName>
</protein>
<evidence type="ECO:0000256" key="1">
    <source>
        <dbReference type="SAM" id="Phobius"/>
    </source>
</evidence>
<feature type="transmembrane region" description="Helical" evidence="1">
    <location>
        <begin position="432"/>
        <end position="451"/>
    </location>
</feature>